<accession>A0A7R9P3C0</accession>
<evidence type="ECO:0000313" key="10">
    <source>
        <dbReference type="EMBL" id="CAD7568524.1"/>
    </source>
</evidence>
<evidence type="ECO:0000256" key="4">
    <source>
        <dbReference type="ARBA" id="ARBA00022837"/>
    </source>
</evidence>
<dbReference type="CDD" id="cd11304">
    <property type="entry name" value="Cadherin_repeat"/>
    <property type="match status" value="1"/>
</dbReference>
<gene>
    <name evidence="10" type="ORF">TCMB3V08_LOCUS1291</name>
</gene>
<protein>
    <submittedName>
        <fullName evidence="10">(California timema) hypothetical protein</fullName>
    </submittedName>
</protein>
<organism evidence="10">
    <name type="scientific">Timema californicum</name>
    <name type="common">California timema</name>
    <name type="synonym">Walking stick</name>
    <dbReference type="NCBI Taxonomy" id="61474"/>
    <lineage>
        <taxon>Eukaryota</taxon>
        <taxon>Metazoa</taxon>
        <taxon>Ecdysozoa</taxon>
        <taxon>Arthropoda</taxon>
        <taxon>Hexapoda</taxon>
        <taxon>Insecta</taxon>
        <taxon>Pterygota</taxon>
        <taxon>Neoptera</taxon>
        <taxon>Polyneoptera</taxon>
        <taxon>Phasmatodea</taxon>
        <taxon>Timematodea</taxon>
        <taxon>Timematoidea</taxon>
        <taxon>Timematidae</taxon>
        <taxon>Timema</taxon>
    </lineage>
</organism>
<dbReference type="PROSITE" id="PS50268">
    <property type="entry name" value="CADHERIN_2"/>
    <property type="match status" value="1"/>
</dbReference>
<dbReference type="PANTHER" id="PTHR24025">
    <property type="entry name" value="DESMOGLEIN FAMILY MEMBER"/>
    <property type="match status" value="1"/>
</dbReference>
<keyword evidence="3" id="KW-0677">Repeat</keyword>
<evidence type="ECO:0000256" key="5">
    <source>
        <dbReference type="ARBA" id="ARBA00022889"/>
    </source>
</evidence>
<evidence type="ECO:0000256" key="8">
    <source>
        <dbReference type="PROSITE-ProRule" id="PRU00043"/>
    </source>
</evidence>
<evidence type="ECO:0000259" key="9">
    <source>
        <dbReference type="PROSITE" id="PS50268"/>
    </source>
</evidence>
<dbReference type="GO" id="GO:0005911">
    <property type="term" value="C:cell-cell junction"/>
    <property type="evidence" value="ECO:0007669"/>
    <property type="project" value="TreeGrafter"/>
</dbReference>
<dbReference type="EMBL" id="OE179346">
    <property type="protein sequence ID" value="CAD7568524.1"/>
    <property type="molecule type" value="Genomic_DNA"/>
</dbReference>
<dbReference type="InterPro" id="IPR050971">
    <property type="entry name" value="Cadherin-domain_protein"/>
</dbReference>
<keyword evidence="5" id="KW-0130">Cell adhesion</keyword>
<evidence type="ECO:0000256" key="3">
    <source>
        <dbReference type="ARBA" id="ARBA00022737"/>
    </source>
</evidence>
<keyword evidence="4 8" id="KW-0106">Calcium</keyword>
<dbReference type="PANTHER" id="PTHR24025:SF23">
    <property type="entry name" value="NEURAL-CADHERIN"/>
    <property type="match status" value="1"/>
</dbReference>
<dbReference type="AlphaFoldDB" id="A0A7R9P3C0"/>
<dbReference type="SUPFAM" id="SSF49313">
    <property type="entry name" value="Cadherin-like"/>
    <property type="match status" value="1"/>
</dbReference>
<dbReference type="InterPro" id="IPR002126">
    <property type="entry name" value="Cadherin-like_dom"/>
</dbReference>
<keyword evidence="6" id="KW-1133">Transmembrane helix</keyword>
<dbReference type="InterPro" id="IPR015919">
    <property type="entry name" value="Cadherin-like_sf"/>
</dbReference>
<keyword evidence="7" id="KW-0472">Membrane</keyword>
<feature type="domain" description="Cadherin" evidence="9">
    <location>
        <begin position="53"/>
        <end position="111"/>
    </location>
</feature>
<dbReference type="Pfam" id="PF00028">
    <property type="entry name" value="Cadherin"/>
    <property type="match status" value="1"/>
</dbReference>
<evidence type="ECO:0000256" key="1">
    <source>
        <dbReference type="ARBA" id="ARBA00004370"/>
    </source>
</evidence>
<reference evidence="10" key="1">
    <citation type="submission" date="2020-11" db="EMBL/GenBank/DDBJ databases">
        <authorList>
            <person name="Tran Van P."/>
        </authorList>
    </citation>
    <scope>NUCLEOTIDE SEQUENCE</scope>
</reference>
<sequence length="138" mass="15441">MLLLYLSLPRSTPVSLHPSSLHIVSQHQHIVFSTPNEVFIGVENINDNTPLTEEPVYYISVLENTSAVKVVLHMRVEDRDFDPGQELSYLITAGNDDKFFSLDKHTGMISLDLLGSSPVAERFRFYGVPLVLISPADD</sequence>
<dbReference type="GO" id="GO:0016020">
    <property type="term" value="C:membrane"/>
    <property type="evidence" value="ECO:0007669"/>
    <property type="project" value="UniProtKB-SubCell"/>
</dbReference>
<comment type="subcellular location">
    <subcellularLocation>
        <location evidence="1">Membrane</location>
    </subcellularLocation>
</comment>
<dbReference type="Gene3D" id="2.60.40.60">
    <property type="entry name" value="Cadherins"/>
    <property type="match status" value="1"/>
</dbReference>
<dbReference type="GO" id="GO:0007156">
    <property type="term" value="P:homophilic cell adhesion via plasma membrane adhesion molecules"/>
    <property type="evidence" value="ECO:0007669"/>
    <property type="project" value="InterPro"/>
</dbReference>
<keyword evidence="2" id="KW-0812">Transmembrane</keyword>
<name>A0A7R9P3C0_TIMCA</name>
<proteinExistence type="predicted"/>
<evidence type="ECO:0000256" key="7">
    <source>
        <dbReference type="ARBA" id="ARBA00023136"/>
    </source>
</evidence>
<dbReference type="GO" id="GO:0005509">
    <property type="term" value="F:calcium ion binding"/>
    <property type="evidence" value="ECO:0007669"/>
    <property type="project" value="UniProtKB-UniRule"/>
</dbReference>
<evidence type="ECO:0000256" key="6">
    <source>
        <dbReference type="ARBA" id="ARBA00022989"/>
    </source>
</evidence>
<evidence type="ECO:0000256" key="2">
    <source>
        <dbReference type="ARBA" id="ARBA00022692"/>
    </source>
</evidence>